<name>A0A915ASP0_PARUN</name>
<protein>
    <submittedName>
        <fullName evidence="2">Uncharacterized protein</fullName>
    </submittedName>
</protein>
<evidence type="ECO:0000313" key="1">
    <source>
        <dbReference type="Proteomes" id="UP000887569"/>
    </source>
</evidence>
<sequence length="121" mass="14478">GERRFRDLTVITAPDEIGRVRLLLNTAKAISMGNTFDVFHLRLRWTEPNYWNDDFDDSARYYLVQCAIQDTNTKEKRILIDMRVDWSFNGYDEKFRLPDRDLLLRCRVSAVNTETIRSRWT</sequence>
<dbReference type="Proteomes" id="UP000887569">
    <property type="component" value="Unplaced"/>
</dbReference>
<evidence type="ECO:0000313" key="2">
    <source>
        <dbReference type="WBParaSite" id="PgR015_g095_t01"/>
    </source>
</evidence>
<organism evidence="1 2">
    <name type="scientific">Parascaris univalens</name>
    <name type="common">Nematode worm</name>
    <dbReference type="NCBI Taxonomy" id="6257"/>
    <lineage>
        <taxon>Eukaryota</taxon>
        <taxon>Metazoa</taxon>
        <taxon>Ecdysozoa</taxon>
        <taxon>Nematoda</taxon>
        <taxon>Chromadorea</taxon>
        <taxon>Rhabditida</taxon>
        <taxon>Spirurina</taxon>
        <taxon>Ascaridomorpha</taxon>
        <taxon>Ascaridoidea</taxon>
        <taxon>Ascarididae</taxon>
        <taxon>Parascaris</taxon>
    </lineage>
</organism>
<dbReference type="AlphaFoldDB" id="A0A915ASP0"/>
<proteinExistence type="predicted"/>
<accession>A0A915ASP0</accession>
<dbReference type="WBParaSite" id="PgR015_g095_t01">
    <property type="protein sequence ID" value="PgR015_g095_t01"/>
    <property type="gene ID" value="PgR015_g095"/>
</dbReference>
<reference evidence="2" key="1">
    <citation type="submission" date="2022-11" db="UniProtKB">
        <authorList>
            <consortium name="WormBaseParasite"/>
        </authorList>
    </citation>
    <scope>IDENTIFICATION</scope>
</reference>
<keyword evidence="1" id="KW-1185">Reference proteome</keyword>